<feature type="non-terminal residue" evidence="3">
    <location>
        <position position="1"/>
    </location>
</feature>
<dbReference type="Pfam" id="PF00752">
    <property type="entry name" value="XPG_N"/>
    <property type="match status" value="1"/>
</dbReference>
<reference evidence="3" key="1">
    <citation type="submission" date="2022-11" db="EMBL/GenBank/DDBJ databases">
        <title>Centuries of genome instability and evolution in soft-shell clam transmissible cancer (bioRxiv).</title>
        <authorList>
            <person name="Hart S.F.M."/>
            <person name="Yonemitsu M.A."/>
            <person name="Giersch R.M."/>
            <person name="Beal B.F."/>
            <person name="Arriagada G."/>
            <person name="Davis B.W."/>
            <person name="Ostrander E.A."/>
            <person name="Goff S.P."/>
            <person name="Metzger M.J."/>
        </authorList>
    </citation>
    <scope>NUCLEOTIDE SEQUENCE</scope>
    <source>
        <strain evidence="3">MELC-2E11</strain>
        <tissue evidence="3">Siphon/mantle</tissue>
    </source>
</reference>
<dbReference type="InterPro" id="IPR006085">
    <property type="entry name" value="XPG_DNA_repair_N"/>
</dbReference>
<feature type="domain" description="XPG N-terminal" evidence="2">
    <location>
        <begin position="19"/>
        <end position="112"/>
    </location>
</feature>
<accession>A0ABY7FBC7</accession>
<evidence type="ECO:0000259" key="2">
    <source>
        <dbReference type="Pfam" id="PF00752"/>
    </source>
</evidence>
<dbReference type="InterPro" id="IPR026832">
    <property type="entry name" value="Asteroid"/>
</dbReference>
<dbReference type="PANTHER" id="PTHR15665">
    <property type="entry name" value="ASTEROID PROTEIN"/>
    <property type="match status" value="1"/>
</dbReference>
<name>A0ABY7FBC7_MYAAR</name>
<organism evidence="3 4">
    <name type="scientific">Mya arenaria</name>
    <name type="common">Soft-shell clam</name>
    <dbReference type="NCBI Taxonomy" id="6604"/>
    <lineage>
        <taxon>Eukaryota</taxon>
        <taxon>Metazoa</taxon>
        <taxon>Spiralia</taxon>
        <taxon>Lophotrochozoa</taxon>
        <taxon>Mollusca</taxon>
        <taxon>Bivalvia</taxon>
        <taxon>Autobranchia</taxon>
        <taxon>Heteroconchia</taxon>
        <taxon>Euheterodonta</taxon>
        <taxon>Imparidentia</taxon>
        <taxon>Neoheterodontei</taxon>
        <taxon>Myida</taxon>
        <taxon>Myoidea</taxon>
        <taxon>Myidae</taxon>
        <taxon>Mya</taxon>
    </lineage>
</organism>
<sequence>MMTRDKPDRPNPYPVKPTMGVSGLFKVIDDSKLLTDYDLHDTRLIIDGSNLYHFLYNLPEEYGGNYDTYADTCKTFFATLKACKVEPYVVLDGGYDPDNQKWNTVVQRKESRIYNASKICKKGPDPIKPTVDMDDGNDPEWNTVLNRKTYKRARDVLKRENGTEVTKDHVWPILCEETFCHVLRELQIPHVKCPYEADREIAVLANMWKCPIEDMDEPSTYNCSRNIRKVLYGLTGKSKIEENDRQKIKIITVDITASTKLQTCYLSAVYLNQALMYPVDLPSPAVLFNCTLMYNVCRSLKTSKITDCSDNVCKSLETSKITNCSDNRFMRLETSEINDFADNICNSLETSENTDCSDIFPLKSPLHNLFTLWKTVVKTTESKDGVA</sequence>
<evidence type="ECO:0000256" key="1">
    <source>
        <dbReference type="ARBA" id="ARBA00007398"/>
    </source>
</evidence>
<keyword evidence="4" id="KW-1185">Reference proteome</keyword>
<dbReference type="Proteomes" id="UP001164746">
    <property type="component" value="Chromosome 11"/>
</dbReference>
<dbReference type="SUPFAM" id="SSF88723">
    <property type="entry name" value="PIN domain-like"/>
    <property type="match status" value="1"/>
</dbReference>
<dbReference type="Gene3D" id="3.40.50.1010">
    <property type="entry name" value="5'-nuclease"/>
    <property type="match status" value="1"/>
</dbReference>
<evidence type="ECO:0000313" key="4">
    <source>
        <dbReference type="Proteomes" id="UP001164746"/>
    </source>
</evidence>
<comment type="similarity">
    <text evidence="1">Belongs to the asteroid family.</text>
</comment>
<protein>
    <submittedName>
        <fullName evidence="3">ASTE1-like protein</fullName>
    </submittedName>
</protein>
<dbReference type="InterPro" id="IPR029060">
    <property type="entry name" value="PIN-like_dom_sf"/>
</dbReference>
<dbReference type="PANTHER" id="PTHR15665:SF1">
    <property type="entry name" value="PROTEIN ASTEROID HOMOLOG 1"/>
    <property type="match status" value="1"/>
</dbReference>
<gene>
    <name evidence="3" type="ORF">MAR_000312</name>
</gene>
<dbReference type="EMBL" id="CP111022">
    <property type="protein sequence ID" value="WAR18474.1"/>
    <property type="molecule type" value="Genomic_DNA"/>
</dbReference>
<proteinExistence type="inferred from homology"/>
<evidence type="ECO:0000313" key="3">
    <source>
        <dbReference type="EMBL" id="WAR18474.1"/>
    </source>
</evidence>